<dbReference type="EMBL" id="JBICRM010000027">
    <property type="protein sequence ID" value="MFG1708307.1"/>
    <property type="molecule type" value="Genomic_DNA"/>
</dbReference>
<comment type="caution">
    <text evidence="1">The sequence shown here is derived from an EMBL/GenBank/DDBJ whole genome shotgun (WGS) entry which is preliminary data.</text>
</comment>
<gene>
    <name evidence="1" type="ORF">ACFLIM_34390</name>
</gene>
<dbReference type="RefSeq" id="WP_393172542.1">
    <property type="nucleotide sequence ID" value="NZ_JBICRM010000027.1"/>
</dbReference>
<evidence type="ECO:0000313" key="1">
    <source>
        <dbReference type="EMBL" id="MFG1708307.1"/>
    </source>
</evidence>
<reference evidence="1 2" key="1">
    <citation type="submission" date="2024-10" db="EMBL/GenBank/DDBJ databases">
        <authorList>
            <person name="Topkara A.R."/>
            <person name="Saygin H."/>
        </authorList>
    </citation>
    <scope>NUCLEOTIDE SEQUENCE [LARGE SCALE GENOMIC DNA]</scope>
    <source>
        <strain evidence="1 2">M3C6</strain>
    </source>
</reference>
<accession>A0ABW7AQ06</accession>
<dbReference type="Proteomes" id="UP001603978">
    <property type="component" value="Unassembled WGS sequence"/>
</dbReference>
<sequence length="53" mass="6383">MLFCFDPAREAIFLVADDKAGNWNRWYREAIPLADERFAQHLITLKEEEQEER</sequence>
<evidence type="ECO:0000313" key="2">
    <source>
        <dbReference type="Proteomes" id="UP001603978"/>
    </source>
</evidence>
<keyword evidence="2" id="KW-1185">Reference proteome</keyword>
<proteinExistence type="predicted"/>
<protein>
    <submittedName>
        <fullName evidence="1">Type II toxin-antitoxin system RelE/ParE family toxin</fullName>
    </submittedName>
</protein>
<name>A0ABW7AQ06_9ACTN</name>
<organism evidence="1 2">
    <name type="scientific">Nonomuraea marmarensis</name>
    <dbReference type="NCBI Taxonomy" id="3351344"/>
    <lineage>
        <taxon>Bacteria</taxon>
        <taxon>Bacillati</taxon>
        <taxon>Actinomycetota</taxon>
        <taxon>Actinomycetes</taxon>
        <taxon>Streptosporangiales</taxon>
        <taxon>Streptosporangiaceae</taxon>
        <taxon>Nonomuraea</taxon>
    </lineage>
</organism>
<dbReference type="Pfam" id="PF05973">
    <property type="entry name" value="Gp49"/>
    <property type="match status" value="1"/>
</dbReference>
<dbReference type="InterPro" id="IPR009241">
    <property type="entry name" value="HigB-like"/>
</dbReference>